<sequence length="152" mass="17705">MKERTIEINLIDGIRNDVGIVLTDFRNKFISDRNSIQMADIDKMSIFIDEKYLKLLSLMNGEMIEINSTEELEKIHERGIGYVFNDFTGNSALGKRDNKLHIAKCPFMNPSHPNRMTVPPHKLFGLFYEETLDWLEKNRSRIGYTECKCLSE</sequence>
<protein>
    <submittedName>
        <fullName evidence="1">Uncharacterized protein</fullName>
    </submittedName>
</protein>
<dbReference type="Proteomes" id="UP000177053">
    <property type="component" value="Unassembled WGS sequence"/>
</dbReference>
<evidence type="ECO:0000313" key="1">
    <source>
        <dbReference type="EMBL" id="OGM10746.1"/>
    </source>
</evidence>
<evidence type="ECO:0000313" key="2">
    <source>
        <dbReference type="Proteomes" id="UP000177053"/>
    </source>
</evidence>
<reference evidence="1 2" key="1">
    <citation type="journal article" date="2016" name="Nat. Commun.">
        <title>Thousands of microbial genomes shed light on interconnected biogeochemical processes in an aquifer system.</title>
        <authorList>
            <person name="Anantharaman K."/>
            <person name="Brown C.T."/>
            <person name="Hug L.A."/>
            <person name="Sharon I."/>
            <person name="Castelle C.J."/>
            <person name="Probst A.J."/>
            <person name="Thomas B.C."/>
            <person name="Singh A."/>
            <person name="Wilkins M.J."/>
            <person name="Karaoz U."/>
            <person name="Brodie E.L."/>
            <person name="Williams K.H."/>
            <person name="Hubbard S.S."/>
            <person name="Banfield J.F."/>
        </authorList>
    </citation>
    <scope>NUCLEOTIDE SEQUENCE [LARGE SCALE GENOMIC DNA]</scope>
</reference>
<comment type="caution">
    <text evidence="1">The sequence shown here is derived from an EMBL/GenBank/DDBJ whole genome shotgun (WGS) entry which is preliminary data.</text>
</comment>
<dbReference type="EMBL" id="MGFS01000030">
    <property type="protein sequence ID" value="OGM10746.1"/>
    <property type="molecule type" value="Genomic_DNA"/>
</dbReference>
<proteinExistence type="predicted"/>
<gene>
    <name evidence="1" type="ORF">A2Z22_00820</name>
</gene>
<organism evidence="1 2">
    <name type="scientific">Candidatus Woesebacteria bacterium RBG_16_34_12</name>
    <dbReference type="NCBI Taxonomy" id="1802480"/>
    <lineage>
        <taxon>Bacteria</taxon>
        <taxon>Candidatus Woeseibacteriota</taxon>
    </lineage>
</organism>
<dbReference type="AlphaFoldDB" id="A0A1F7X6N3"/>
<name>A0A1F7X6N3_9BACT</name>
<accession>A0A1F7X6N3</accession>